<dbReference type="OrthoDB" id="5423360at2759"/>
<gene>
    <name evidence="1" type="ORF">CAC42_4463</name>
</gene>
<sequence length="281" mass="31966">MFDDRDREFDPAATLHRSLRDARSFIAATLPVTDSTSYPKRLLYPLDFPPQSDSEQQAMCEDFYTIVEDFLGVKRTPISIRDMWATKPPKEAGAKTLQDAVWPMYYDTYHTFDNFRKDYRAAFGKEAFVGPYMRKRWSLAVPFTEEKQTGGVAEMKIFRTWFDEHIMGKGPDGITIAFALMPFGSATPKYRDDPNKLPSIVPSFSVFYLPAILQLPQLPHESRVSGHTEYLPIVSTLMGASGSDPLLINLAQDVLQKAGWPTEVMMGREMFKVGKNIRNVL</sequence>
<evidence type="ECO:0000313" key="2">
    <source>
        <dbReference type="Proteomes" id="UP000243797"/>
    </source>
</evidence>
<dbReference type="AlphaFoldDB" id="A0A2K1QM96"/>
<accession>A0A2K1QM96</accession>
<reference evidence="1 2" key="1">
    <citation type="submission" date="2017-06" db="EMBL/GenBank/DDBJ databases">
        <title>Draft genome sequence of a variant of Elsinoe murrayae.</title>
        <authorList>
            <person name="Cheng Q."/>
        </authorList>
    </citation>
    <scope>NUCLEOTIDE SEQUENCE [LARGE SCALE GENOMIC DNA]</scope>
    <source>
        <strain evidence="1 2">CQ-2017a</strain>
    </source>
</reference>
<dbReference type="Gene3D" id="3.90.1300.10">
    <property type="entry name" value="Amidase signature (AS) domain"/>
    <property type="match status" value="1"/>
</dbReference>
<organism evidence="1 2">
    <name type="scientific">Sphaceloma murrayae</name>
    <dbReference type="NCBI Taxonomy" id="2082308"/>
    <lineage>
        <taxon>Eukaryota</taxon>
        <taxon>Fungi</taxon>
        <taxon>Dikarya</taxon>
        <taxon>Ascomycota</taxon>
        <taxon>Pezizomycotina</taxon>
        <taxon>Dothideomycetes</taxon>
        <taxon>Dothideomycetidae</taxon>
        <taxon>Myriangiales</taxon>
        <taxon>Elsinoaceae</taxon>
        <taxon>Sphaceloma</taxon>
    </lineage>
</organism>
<dbReference type="SUPFAM" id="SSF75304">
    <property type="entry name" value="Amidase signature (AS) enzymes"/>
    <property type="match status" value="1"/>
</dbReference>
<dbReference type="InParanoid" id="A0A2K1QM96"/>
<name>A0A2K1QM96_9PEZI</name>
<protein>
    <submittedName>
        <fullName evidence="1">Uncharacterized protein</fullName>
    </submittedName>
</protein>
<evidence type="ECO:0000313" key="1">
    <source>
        <dbReference type="EMBL" id="PNS16062.1"/>
    </source>
</evidence>
<dbReference type="InterPro" id="IPR036928">
    <property type="entry name" value="AS_sf"/>
</dbReference>
<dbReference type="EMBL" id="NKHZ01000060">
    <property type="protein sequence ID" value="PNS16062.1"/>
    <property type="molecule type" value="Genomic_DNA"/>
</dbReference>
<dbReference type="STRING" id="2082308.A0A2K1QM96"/>
<keyword evidence="2" id="KW-1185">Reference proteome</keyword>
<comment type="caution">
    <text evidence="1">The sequence shown here is derived from an EMBL/GenBank/DDBJ whole genome shotgun (WGS) entry which is preliminary data.</text>
</comment>
<dbReference type="Proteomes" id="UP000243797">
    <property type="component" value="Unassembled WGS sequence"/>
</dbReference>
<proteinExistence type="predicted"/>